<comment type="caution">
    <text evidence="15">The sequence shown here is derived from an EMBL/GenBank/DDBJ whole genome shotgun (WGS) entry which is preliminary data.</text>
</comment>
<dbReference type="GO" id="GO:0006633">
    <property type="term" value="P:fatty acid biosynthetic process"/>
    <property type="evidence" value="ECO:0007669"/>
    <property type="project" value="UniProtKB-KW"/>
</dbReference>
<dbReference type="GO" id="GO:0046872">
    <property type="term" value="F:metal ion binding"/>
    <property type="evidence" value="ECO:0007669"/>
    <property type="project" value="UniProtKB-KW"/>
</dbReference>
<evidence type="ECO:0000256" key="7">
    <source>
        <dbReference type="ARBA" id="ARBA00022723"/>
    </source>
</evidence>
<comment type="similarity">
    <text evidence="3">Belongs to the fatty acid desaturase type 2 family.</text>
</comment>
<dbReference type="PANTHER" id="PTHR31155">
    <property type="entry name" value="ACYL- ACYL-CARRIER-PROTEIN DESATURASE-RELATED"/>
    <property type="match status" value="1"/>
</dbReference>
<dbReference type="EMBL" id="JACGWO010000001">
    <property type="protein sequence ID" value="KAK4437360.1"/>
    <property type="molecule type" value="Genomic_DNA"/>
</dbReference>
<dbReference type="AlphaFoldDB" id="A0AAE2CWT7"/>
<evidence type="ECO:0000256" key="14">
    <source>
        <dbReference type="PIRSR" id="PIRSR000346-1"/>
    </source>
</evidence>
<feature type="binding site" evidence="14">
    <location>
        <position position="241"/>
    </location>
    <ligand>
        <name>Fe cation</name>
        <dbReference type="ChEBI" id="CHEBI:24875"/>
        <label>1</label>
    </ligand>
</feature>
<keyword evidence="11 14" id="KW-0408">Iron</keyword>
<evidence type="ECO:0000256" key="8">
    <source>
        <dbReference type="ARBA" id="ARBA00022832"/>
    </source>
</evidence>
<feature type="binding site" evidence="14">
    <location>
        <position position="241"/>
    </location>
    <ligand>
        <name>Fe cation</name>
        <dbReference type="ChEBI" id="CHEBI:24875"/>
        <label>2</label>
    </ligand>
</feature>
<dbReference type="InterPro" id="IPR005067">
    <property type="entry name" value="Fatty_acid_desaturase-2"/>
</dbReference>
<keyword evidence="6" id="KW-0934">Plastid</keyword>
<evidence type="ECO:0000256" key="13">
    <source>
        <dbReference type="ARBA" id="ARBA00023160"/>
    </source>
</evidence>
<feature type="binding site" evidence="14">
    <location>
        <position position="208"/>
    </location>
    <ligand>
        <name>Fe cation</name>
        <dbReference type="ChEBI" id="CHEBI:24875"/>
        <label>2</label>
    </ligand>
</feature>
<evidence type="ECO:0000256" key="6">
    <source>
        <dbReference type="ARBA" id="ARBA00022640"/>
    </source>
</evidence>
<dbReference type="CDD" id="cd01050">
    <property type="entry name" value="Acyl_ACP_Desat"/>
    <property type="match status" value="1"/>
</dbReference>
<keyword evidence="7 14" id="KW-0479">Metal-binding</keyword>
<proteinExistence type="inferred from homology"/>
<keyword evidence="12" id="KW-0443">Lipid metabolism</keyword>
<keyword evidence="10" id="KW-0560">Oxidoreductase</keyword>
<evidence type="ECO:0000256" key="12">
    <source>
        <dbReference type="ARBA" id="ARBA00023098"/>
    </source>
</evidence>
<feature type="binding site" evidence="14">
    <location>
        <position position="117"/>
    </location>
    <ligand>
        <name>Fe cation</name>
        <dbReference type="ChEBI" id="CHEBI:24875"/>
        <label>1</label>
    </ligand>
</feature>
<evidence type="ECO:0000256" key="11">
    <source>
        <dbReference type="ARBA" id="ARBA00023004"/>
    </source>
</evidence>
<reference evidence="15" key="1">
    <citation type="submission" date="2020-06" db="EMBL/GenBank/DDBJ databases">
        <authorList>
            <person name="Li T."/>
            <person name="Hu X."/>
            <person name="Zhang T."/>
            <person name="Song X."/>
            <person name="Zhang H."/>
            <person name="Dai N."/>
            <person name="Sheng W."/>
            <person name="Hou X."/>
            <person name="Wei L."/>
        </authorList>
    </citation>
    <scope>NUCLEOTIDE SEQUENCE</scope>
    <source>
        <strain evidence="15">3651</strain>
        <tissue evidence="15">Leaf</tissue>
    </source>
</reference>
<dbReference type="Proteomes" id="UP001293254">
    <property type="component" value="Unassembled WGS sequence"/>
</dbReference>
<comment type="subcellular location">
    <subcellularLocation>
        <location evidence="2">Plastid</location>
        <location evidence="2">Chloroplast</location>
    </subcellularLocation>
</comment>
<evidence type="ECO:0000256" key="3">
    <source>
        <dbReference type="ARBA" id="ARBA00008749"/>
    </source>
</evidence>
<evidence type="ECO:0000256" key="4">
    <source>
        <dbReference type="ARBA" id="ARBA00022516"/>
    </source>
</evidence>
<evidence type="ECO:0000256" key="2">
    <source>
        <dbReference type="ARBA" id="ARBA00004229"/>
    </source>
</evidence>
<dbReference type="GO" id="GO:0045300">
    <property type="term" value="F:stearoyl-[ACP] desaturase activity"/>
    <property type="evidence" value="ECO:0007669"/>
    <property type="project" value="InterPro"/>
</dbReference>
<dbReference type="Gene3D" id="1.10.620.20">
    <property type="entry name" value="Ribonucleotide Reductase, subunit A"/>
    <property type="match status" value="1"/>
</dbReference>
<keyword evidence="5" id="KW-0150">Chloroplast</keyword>
<reference evidence="15" key="2">
    <citation type="journal article" date="2024" name="Plant">
        <title>Genomic evolution and insights into agronomic trait innovations of Sesamum species.</title>
        <authorList>
            <person name="Miao H."/>
            <person name="Wang L."/>
            <person name="Qu L."/>
            <person name="Liu H."/>
            <person name="Sun Y."/>
            <person name="Le M."/>
            <person name="Wang Q."/>
            <person name="Wei S."/>
            <person name="Zheng Y."/>
            <person name="Lin W."/>
            <person name="Duan Y."/>
            <person name="Cao H."/>
            <person name="Xiong S."/>
            <person name="Wang X."/>
            <person name="Wei L."/>
            <person name="Li C."/>
            <person name="Ma Q."/>
            <person name="Ju M."/>
            <person name="Zhao R."/>
            <person name="Li G."/>
            <person name="Mu C."/>
            <person name="Tian Q."/>
            <person name="Mei H."/>
            <person name="Zhang T."/>
            <person name="Gao T."/>
            <person name="Zhang H."/>
        </authorList>
    </citation>
    <scope>NUCLEOTIDE SEQUENCE</scope>
    <source>
        <strain evidence="15">3651</strain>
    </source>
</reference>
<dbReference type="InterPro" id="IPR009078">
    <property type="entry name" value="Ferritin-like_SF"/>
</dbReference>
<comment type="cofactor">
    <cofactor evidence="1">
        <name>Fe(2+)</name>
        <dbReference type="ChEBI" id="CHEBI:29033"/>
    </cofactor>
</comment>
<feature type="binding site" evidence="14">
    <location>
        <position position="158"/>
    </location>
    <ligand>
        <name>Fe cation</name>
        <dbReference type="ChEBI" id="CHEBI:24875"/>
        <label>1</label>
    </ligand>
</feature>
<keyword evidence="9" id="KW-0809">Transit peptide</keyword>
<evidence type="ECO:0000313" key="15">
    <source>
        <dbReference type="EMBL" id="KAK4437360.1"/>
    </source>
</evidence>
<feature type="binding site" evidence="14">
    <location>
        <position position="244"/>
    </location>
    <ligand>
        <name>Fe cation</name>
        <dbReference type="ChEBI" id="CHEBI:24875"/>
        <label>2</label>
    </ligand>
</feature>
<accession>A0AAE2CWT7</accession>
<dbReference type="SUPFAM" id="SSF47240">
    <property type="entry name" value="Ferritin-like"/>
    <property type="match status" value="1"/>
</dbReference>
<keyword evidence="4" id="KW-0444">Lipid biosynthesis</keyword>
<organism evidence="15 16">
    <name type="scientific">Sesamum alatum</name>
    <dbReference type="NCBI Taxonomy" id="300844"/>
    <lineage>
        <taxon>Eukaryota</taxon>
        <taxon>Viridiplantae</taxon>
        <taxon>Streptophyta</taxon>
        <taxon>Embryophyta</taxon>
        <taxon>Tracheophyta</taxon>
        <taxon>Spermatophyta</taxon>
        <taxon>Magnoliopsida</taxon>
        <taxon>eudicotyledons</taxon>
        <taxon>Gunneridae</taxon>
        <taxon>Pentapetalae</taxon>
        <taxon>asterids</taxon>
        <taxon>lamiids</taxon>
        <taxon>Lamiales</taxon>
        <taxon>Pedaliaceae</taxon>
        <taxon>Sesamum</taxon>
    </lineage>
</organism>
<feature type="binding site" evidence="14">
    <location>
        <position position="155"/>
    </location>
    <ligand>
        <name>Fe cation</name>
        <dbReference type="ChEBI" id="CHEBI:24875"/>
        <label>1</label>
    </ligand>
</feature>
<keyword evidence="8" id="KW-0276">Fatty acid metabolism</keyword>
<keyword evidence="13" id="KW-0275">Fatty acid biosynthesis</keyword>
<keyword evidence="16" id="KW-1185">Reference proteome</keyword>
<evidence type="ECO:0000313" key="16">
    <source>
        <dbReference type="Proteomes" id="UP001293254"/>
    </source>
</evidence>
<evidence type="ECO:0000256" key="5">
    <source>
        <dbReference type="ARBA" id="ARBA00022528"/>
    </source>
</evidence>
<gene>
    <name evidence="15" type="ORF">Salat_0069900</name>
</gene>
<protein>
    <submittedName>
        <fullName evidence="15">Stearoyl-[acyl-carrier-protein] 9-desaturase 6, chloroplastic</fullName>
    </submittedName>
</protein>
<comment type="cofactor">
    <cofactor evidence="14">
        <name>Fe cation</name>
        <dbReference type="ChEBI" id="CHEBI:24875"/>
    </cofactor>
    <text evidence="14">Binds 2 iron ions per subunit.</text>
</comment>
<dbReference type="InterPro" id="IPR012348">
    <property type="entry name" value="RNR-like"/>
</dbReference>
<dbReference type="PIRSF" id="PIRSF000346">
    <property type="entry name" value="Dlt9_acylACP_des"/>
    <property type="match status" value="1"/>
</dbReference>
<dbReference type="Pfam" id="PF03405">
    <property type="entry name" value="FA_desaturase_2"/>
    <property type="match status" value="1"/>
</dbReference>
<feature type="binding site" evidence="14">
    <location>
        <position position="155"/>
    </location>
    <ligand>
        <name>Fe cation</name>
        <dbReference type="ChEBI" id="CHEBI:24875"/>
        <label>2</label>
    </ligand>
</feature>
<evidence type="ECO:0000256" key="10">
    <source>
        <dbReference type="ARBA" id="ARBA00023002"/>
    </source>
</evidence>
<sequence length="439" mass="50411">MNISVVFTTTTTTTTFRRPQPISAISKQPPSTLLQRKVTHPIPPEKVEVFKSLESWASKYILPILKPANKCWQPSEFLPDPTRTTDDFMDEVRTLRERTMRLPDEYFVVLVGDMIIEEALPTYQSTINACDVIRDESGASPSPWATWLRAWTAEENRHGDLLRSYLYLSGRVDMLMIEKTIQNLIGAGMDVGWNNNPYLMYVYASFQERATFVSHGNTARLANEGGDPILARICGTIAADEKRHENAYVRIIEKLLEVDPNETMLAIGKMMRKRITMPGHLMYDGQDPHLFHHYSFLTEQIGVYTGNDYVEILDFLIGRWKLEKLEGLKGDGRREQEYVCGLPIRRRKLLEHANERARKMDPEGLKFSWIFNREIHSDGDAERRGELSFSPVFPGPLNTVFEMARVEDLTRLNRSLQLTEDEVDGAELPSNVWPDNIDD</sequence>
<dbReference type="FunFam" id="1.10.620.20:FF:000002">
    <property type="entry name" value="Stearoyl-[acyl-carrier-protein] 9-desaturase, chloroplastic"/>
    <property type="match status" value="1"/>
</dbReference>
<dbReference type="GO" id="GO:0009570">
    <property type="term" value="C:chloroplast stroma"/>
    <property type="evidence" value="ECO:0007669"/>
    <property type="project" value="TreeGrafter"/>
</dbReference>
<evidence type="ECO:0000256" key="9">
    <source>
        <dbReference type="ARBA" id="ARBA00022946"/>
    </source>
</evidence>
<evidence type="ECO:0000256" key="1">
    <source>
        <dbReference type="ARBA" id="ARBA00001954"/>
    </source>
</evidence>
<dbReference type="PANTHER" id="PTHR31155:SF31">
    <property type="entry name" value="STEAROYL-[ACYL-CARRIER-PROTEIN] 9-DESATURASE 6, CHLOROPLASTIC"/>
    <property type="match status" value="1"/>
</dbReference>
<name>A0AAE2CWT7_9LAMI</name>